<dbReference type="RefSeq" id="WP_413264662.1">
    <property type="nucleotide sequence ID" value="NZ_JBHFNR010000142.1"/>
</dbReference>
<dbReference type="Proteomes" id="UP001576784">
    <property type="component" value="Unassembled WGS sequence"/>
</dbReference>
<reference evidence="1 2" key="1">
    <citation type="submission" date="2024-09" db="EMBL/GenBank/DDBJ databases">
        <title>Floridaenema gen nov. (Aerosakkonemataceae, Aerosakkonematales ord. nov., Cyanobacteria) from benthic tropical and subtropical fresh waters, with the description of four new species.</title>
        <authorList>
            <person name="Moretto J.A."/>
            <person name="Berthold D.E."/>
            <person name="Lefler F.W."/>
            <person name="Huang I.-S."/>
            <person name="Laughinghouse H. IV."/>
        </authorList>
    </citation>
    <scope>NUCLEOTIDE SEQUENCE [LARGE SCALE GENOMIC DNA]</scope>
    <source>
        <strain evidence="1 2">BLCC-F50</strain>
    </source>
</reference>
<comment type="caution">
    <text evidence="1">The sequence shown here is derived from an EMBL/GenBank/DDBJ whole genome shotgun (WGS) entry which is preliminary data.</text>
</comment>
<protein>
    <submittedName>
        <fullName evidence="1">Uncharacterized protein</fullName>
    </submittedName>
</protein>
<name>A0ABV4XTM2_9CYAN</name>
<organism evidence="1 2">
    <name type="scientific">Floridaenema flaviceps BLCC-F50</name>
    <dbReference type="NCBI Taxonomy" id="3153642"/>
    <lineage>
        <taxon>Bacteria</taxon>
        <taxon>Bacillati</taxon>
        <taxon>Cyanobacteriota</taxon>
        <taxon>Cyanophyceae</taxon>
        <taxon>Oscillatoriophycideae</taxon>
        <taxon>Aerosakkonematales</taxon>
        <taxon>Aerosakkonemataceae</taxon>
        <taxon>Floridanema</taxon>
        <taxon>Floridanema flaviceps</taxon>
    </lineage>
</organism>
<proteinExistence type="predicted"/>
<evidence type="ECO:0000313" key="1">
    <source>
        <dbReference type="EMBL" id="MFB2895021.1"/>
    </source>
</evidence>
<accession>A0ABV4XTM2</accession>
<gene>
    <name evidence="1" type="ORF">ACE1CI_19105</name>
</gene>
<keyword evidence="2" id="KW-1185">Reference proteome</keyword>
<sequence>MFQWDGLNQLFSNAPVTDRNVVADIDSNRDRHFICGEDCYWENEA</sequence>
<dbReference type="EMBL" id="JBHFNR010000142">
    <property type="protein sequence ID" value="MFB2895021.1"/>
    <property type="molecule type" value="Genomic_DNA"/>
</dbReference>
<evidence type="ECO:0000313" key="2">
    <source>
        <dbReference type="Proteomes" id="UP001576784"/>
    </source>
</evidence>